<evidence type="ECO:0000259" key="1">
    <source>
        <dbReference type="PROSITE" id="PS50404"/>
    </source>
</evidence>
<dbReference type="Gene3D" id="1.20.1050.10">
    <property type="match status" value="1"/>
</dbReference>
<dbReference type="PROSITE" id="PS50404">
    <property type="entry name" value="GST_NTER"/>
    <property type="match status" value="1"/>
</dbReference>
<organism evidence="2 3">
    <name type="scientific">Microbaculum marinisediminis</name>
    <dbReference type="NCBI Taxonomy" id="2931392"/>
    <lineage>
        <taxon>Bacteria</taxon>
        <taxon>Pseudomonadati</taxon>
        <taxon>Pseudomonadota</taxon>
        <taxon>Alphaproteobacteria</taxon>
        <taxon>Hyphomicrobiales</taxon>
        <taxon>Tepidamorphaceae</taxon>
        <taxon>Microbaculum</taxon>
    </lineage>
</organism>
<sequence length="223" mass="25317">MLTLVIGNKNYSSWSLRPWLAMRHFEIPFEEVLIPLDQPDTKTRILAQSPGGKVPVLKDGDLTIWDSLAILEYLAERFPEKRLWPERPAARALARSIACEMHSGFTAIRSACPMNLRKRFAYRDRGADVTRDAVRIQQVWADCRRRYRDEGPFLFGAFGAVDAMFAPVVTRFETYAIPVDDEVGAYMNAVLSLPAFLEWKDAGVQESWVLDHDEVDEPAITAA</sequence>
<evidence type="ECO:0000313" key="2">
    <source>
        <dbReference type="EMBL" id="MCT8972665.1"/>
    </source>
</evidence>
<dbReference type="GO" id="GO:0016034">
    <property type="term" value="F:maleylacetoacetate isomerase activity"/>
    <property type="evidence" value="ECO:0007669"/>
    <property type="project" value="TreeGrafter"/>
</dbReference>
<feature type="domain" description="GST N-terminal" evidence="1">
    <location>
        <begin position="2"/>
        <end position="82"/>
    </location>
</feature>
<gene>
    <name evidence="2" type="ORF">MUB46_12435</name>
</gene>
<dbReference type="Proteomes" id="UP001320898">
    <property type="component" value="Unassembled WGS sequence"/>
</dbReference>
<dbReference type="InterPro" id="IPR040079">
    <property type="entry name" value="Glutathione_S-Trfase"/>
</dbReference>
<comment type="caution">
    <text evidence="2">The sequence shown here is derived from an EMBL/GenBank/DDBJ whole genome shotgun (WGS) entry which is preliminary data.</text>
</comment>
<dbReference type="Gene3D" id="3.40.30.10">
    <property type="entry name" value="Glutaredoxin"/>
    <property type="match status" value="1"/>
</dbReference>
<name>A0AAW5R292_9HYPH</name>
<dbReference type="InterPro" id="IPR004045">
    <property type="entry name" value="Glutathione_S-Trfase_N"/>
</dbReference>
<evidence type="ECO:0000313" key="3">
    <source>
        <dbReference type="Proteomes" id="UP001320898"/>
    </source>
</evidence>
<dbReference type="PANTHER" id="PTHR42673:SF4">
    <property type="entry name" value="MALEYLACETOACETATE ISOMERASE"/>
    <property type="match status" value="1"/>
</dbReference>
<dbReference type="GO" id="GO:0004364">
    <property type="term" value="F:glutathione transferase activity"/>
    <property type="evidence" value="ECO:0007669"/>
    <property type="project" value="TreeGrafter"/>
</dbReference>
<dbReference type="InterPro" id="IPR036249">
    <property type="entry name" value="Thioredoxin-like_sf"/>
</dbReference>
<dbReference type="GO" id="GO:0006749">
    <property type="term" value="P:glutathione metabolic process"/>
    <property type="evidence" value="ECO:0007669"/>
    <property type="project" value="TreeGrafter"/>
</dbReference>
<dbReference type="SUPFAM" id="SSF47616">
    <property type="entry name" value="GST C-terminal domain-like"/>
    <property type="match status" value="1"/>
</dbReference>
<reference evidence="2 3" key="1">
    <citation type="submission" date="2022-04" db="EMBL/GenBank/DDBJ databases">
        <authorList>
            <person name="Ye Y.-Q."/>
            <person name="Du Z.-J."/>
        </authorList>
    </citation>
    <scope>NUCLEOTIDE SEQUENCE [LARGE SCALE GENOMIC DNA]</scope>
    <source>
        <strain evidence="2 3">A6E488</strain>
    </source>
</reference>
<dbReference type="AlphaFoldDB" id="A0AAW5R292"/>
<dbReference type="PANTHER" id="PTHR42673">
    <property type="entry name" value="MALEYLACETOACETATE ISOMERASE"/>
    <property type="match status" value="1"/>
</dbReference>
<accession>A0AAW5R292</accession>
<dbReference type="CDD" id="cd03194">
    <property type="entry name" value="GST_C_3"/>
    <property type="match status" value="1"/>
</dbReference>
<dbReference type="FunFam" id="3.40.30.10:FF:000206">
    <property type="entry name" value="Probable glutathione S-transferase"/>
    <property type="match status" value="1"/>
</dbReference>
<dbReference type="Pfam" id="PF13409">
    <property type="entry name" value="GST_N_2"/>
    <property type="match status" value="1"/>
</dbReference>
<dbReference type="RefSeq" id="WP_261616242.1">
    <property type="nucleotide sequence ID" value="NZ_JALIDZ010000005.1"/>
</dbReference>
<dbReference type="SFLD" id="SFLDS00019">
    <property type="entry name" value="Glutathione_Transferase_(cytos"/>
    <property type="match status" value="1"/>
</dbReference>
<dbReference type="InterPro" id="IPR036282">
    <property type="entry name" value="Glutathione-S-Trfase_C_sf"/>
</dbReference>
<dbReference type="SUPFAM" id="SSF52833">
    <property type="entry name" value="Thioredoxin-like"/>
    <property type="match status" value="1"/>
</dbReference>
<dbReference type="CDD" id="cd03043">
    <property type="entry name" value="GST_N_1"/>
    <property type="match status" value="1"/>
</dbReference>
<protein>
    <submittedName>
        <fullName evidence="2">Glutathione S-transferase family protein</fullName>
    </submittedName>
</protein>
<keyword evidence="3" id="KW-1185">Reference proteome</keyword>
<dbReference type="GO" id="GO:0006559">
    <property type="term" value="P:L-phenylalanine catabolic process"/>
    <property type="evidence" value="ECO:0007669"/>
    <property type="project" value="TreeGrafter"/>
</dbReference>
<proteinExistence type="predicted"/>
<dbReference type="SFLD" id="SFLDG00358">
    <property type="entry name" value="Main_(cytGST)"/>
    <property type="match status" value="1"/>
</dbReference>
<dbReference type="EMBL" id="JALIDZ010000005">
    <property type="protein sequence ID" value="MCT8972665.1"/>
    <property type="molecule type" value="Genomic_DNA"/>
</dbReference>